<feature type="chain" id="PRO_5046510724" evidence="1">
    <location>
        <begin position="19"/>
        <end position="374"/>
    </location>
</feature>
<dbReference type="PROSITE" id="PS51257">
    <property type="entry name" value="PROKAR_LIPOPROTEIN"/>
    <property type="match status" value="1"/>
</dbReference>
<dbReference type="Gene3D" id="3.60.15.10">
    <property type="entry name" value="Ribonuclease Z/Hydroxyacylglutathione hydrolase-like"/>
    <property type="match status" value="1"/>
</dbReference>
<keyword evidence="1" id="KW-0732">Signal</keyword>
<dbReference type="Proteomes" id="UP001180487">
    <property type="component" value="Unassembled WGS sequence"/>
</dbReference>
<comment type="caution">
    <text evidence="3">The sequence shown here is derived from an EMBL/GenBank/DDBJ whole genome shotgun (WGS) entry which is preliminary data.</text>
</comment>
<feature type="domain" description="Metallo-beta-lactamase" evidence="2">
    <location>
        <begin position="121"/>
        <end position="324"/>
    </location>
</feature>
<dbReference type="EC" id="3.1.4.54" evidence="3"/>
<evidence type="ECO:0000313" key="4">
    <source>
        <dbReference type="Proteomes" id="UP001180487"/>
    </source>
</evidence>
<protein>
    <submittedName>
        <fullName evidence="3">N-acyl-phosphatidylethanolamine-hydrolyzing phospholipase D</fullName>
        <ecNumber evidence="3">3.1.4.54</ecNumber>
    </submittedName>
</protein>
<evidence type="ECO:0000259" key="2">
    <source>
        <dbReference type="Pfam" id="PF12706"/>
    </source>
</evidence>
<sequence length="374" mass="41233">MRTPKIAALFRMHTGWNALGLALSLAGCQAPTLPSSPMQHHTPTGFKNNYTDAIPGTLSDLLRWKSNAWRHNLPPPPQTPTPVVTPDLAAIHANARAGAAMQPAITWIGHASMLVQASGLNVLTDPVFSERASPVQFMGPQQAQPPGVAMVDLPPIDVVVVSHNHYDHLDTNAVLALNQRAQGATLFIVPLGLKAWFADQGITNVVELDWWQQHTVQGVEFHLTPVQHWSARGLGDRFQTLWGGWAVFGADFHWYFSGDTGYSQDFKDTRAHFKDRSPEGFDLALIAVGAYEPRWFMQNQHINPAEAVQIHRDLHAQRSVGVHWGTFNLTDEPLDQSPKDLAAARLDQGVAEDAFFLLKIGETRRLPARASSSK</sequence>
<dbReference type="EMBL" id="JAVDXT010000005">
    <property type="protein sequence ID" value="MDR7379794.1"/>
    <property type="molecule type" value="Genomic_DNA"/>
</dbReference>
<evidence type="ECO:0000256" key="1">
    <source>
        <dbReference type="SAM" id="SignalP"/>
    </source>
</evidence>
<organism evidence="3 4">
    <name type="scientific">Rhodoferax ferrireducens</name>
    <dbReference type="NCBI Taxonomy" id="192843"/>
    <lineage>
        <taxon>Bacteria</taxon>
        <taxon>Pseudomonadati</taxon>
        <taxon>Pseudomonadota</taxon>
        <taxon>Betaproteobacteria</taxon>
        <taxon>Burkholderiales</taxon>
        <taxon>Comamonadaceae</taxon>
        <taxon>Rhodoferax</taxon>
    </lineage>
</organism>
<keyword evidence="3" id="KW-0378">Hydrolase</keyword>
<dbReference type="SUPFAM" id="SSF56281">
    <property type="entry name" value="Metallo-hydrolase/oxidoreductase"/>
    <property type="match status" value="1"/>
</dbReference>
<keyword evidence="4" id="KW-1185">Reference proteome</keyword>
<evidence type="ECO:0000313" key="3">
    <source>
        <dbReference type="EMBL" id="MDR7379794.1"/>
    </source>
</evidence>
<dbReference type="InterPro" id="IPR036866">
    <property type="entry name" value="RibonucZ/Hydroxyglut_hydro"/>
</dbReference>
<name>A0ABU2CEL5_9BURK</name>
<feature type="signal peptide" evidence="1">
    <location>
        <begin position="1"/>
        <end position="18"/>
    </location>
</feature>
<dbReference type="PANTHER" id="PTHR15032:SF4">
    <property type="entry name" value="N-ACYL-PHOSPHATIDYLETHANOLAMINE-HYDROLYZING PHOSPHOLIPASE D"/>
    <property type="match status" value="1"/>
</dbReference>
<reference evidence="3 4" key="1">
    <citation type="submission" date="2023-07" db="EMBL/GenBank/DDBJ databases">
        <title>Sorghum-associated microbial communities from plants grown in Nebraska, USA.</title>
        <authorList>
            <person name="Schachtman D."/>
        </authorList>
    </citation>
    <scope>NUCLEOTIDE SEQUENCE [LARGE SCALE GENOMIC DNA]</scope>
    <source>
        <strain evidence="3 4">BE313</strain>
    </source>
</reference>
<dbReference type="InterPro" id="IPR001279">
    <property type="entry name" value="Metallo-B-lactamas"/>
</dbReference>
<dbReference type="PANTHER" id="PTHR15032">
    <property type="entry name" value="N-ACYL-PHOSPHATIDYLETHANOLAMINE-HYDROLYZING PHOSPHOLIPASE D"/>
    <property type="match status" value="1"/>
</dbReference>
<accession>A0ABU2CEL5</accession>
<dbReference type="GO" id="GO:0070290">
    <property type="term" value="F:N-acylphosphatidylethanolamine-specific phospholipase D activity"/>
    <property type="evidence" value="ECO:0007669"/>
    <property type="project" value="UniProtKB-EC"/>
</dbReference>
<dbReference type="Pfam" id="PF12706">
    <property type="entry name" value="Lactamase_B_2"/>
    <property type="match status" value="1"/>
</dbReference>
<gene>
    <name evidence="3" type="ORF">J2X19_004490</name>
</gene>
<proteinExistence type="predicted"/>